<evidence type="ECO:0000313" key="2">
    <source>
        <dbReference type="EMBL" id="MBA6058822.1"/>
    </source>
</evidence>
<reference evidence="4 5" key="1">
    <citation type="submission" date="2020-07" db="EMBL/GenBank/DDBJ databases">
        <title>Diversity of carbapenemase encoding genes among Pseudomonas putida group clinical isolates in a tertiary Brazilian hospital.</title>
        <authorList>
            <person name="Alberto-Lei F."/>
            <person name="Nodari C.S."/>
            <person name="Streling A.P."/>
            <person name="Paulino J.T."/>
            <person name="Bessa-Neto F.O."/>
            <person name="Cayo R."/>
            <person name="Gales A.C."/>
        </authorList>
    </citation>
    <scope>NUCLEOTIDE SEQUENCE [LARGE SCALE GENOMIC DNA]</scope>
    <source>
        <strain evidence="3 4">12815</strain>
        <strain evidence="2 5">14535</strain>
    </source>
</reference>
<evidence type="ECO:0000313" key="4">
    <source>
        <dbReference type="Proteomes" id="UP000545074"/>
    </source>
</evidence>
<dbReference type="EMBL" id="JACGCX010000002">
    <property type="protein sequence ID" value="MBA6096742.1"/>
    <property type="molecule type" value="Genomic_DNA"/>
</dbReference>
<dbReference type="AlphaFoldDB" id="A0A7W2PS73"/>
<dbReference type="Proteomes" id="UP000545074">
    <property type="component" value="Unassembled WGS sequence"/>
</dbReference>
<dbReference type="InterPro" id="IPR016087">
    <property type="entry name" value="Chalcone_isomerase"/>
</dbReference>
<dbReference type="Pfam" id="PF16036">
    <property type="entry name" value="Chalcone_3"/>
    <property type="match status" value="1"/>
</dbReference>
<dbReference type="GeneID" id="83679327"/>
<feature type="domain" description="Chalcone isomerase" evidence="1">
    <location>
        <begin position="52"/>
        <end position="177"/>
    </location>
</feature>
<evidence type="ECO:0000259" key="1">
    <source>
        <dbReference type="Pfam" id="PF16036"/>
    </source>
</evidence>
<organism evidence="2 5">
    <name type="scientific">Pseudomonas juntendi</name>
    <dbReference type="NCBI Taxonomy" id="2666183"/>
    <lineage>
        <taxon>Bacteria</taxon>
        <taxon>Pseudomonadati</taxon>
        <taxon>Pseudomonadota</taxon>
        <taxon>Gammaproteobacteria</taxon>
        <taxon>Pseudomonadales</taxon>
        <taxon>Pseudomonadaceae</taxon>
        <taxon>Pseudomonas</taxon>
    </lineage>
</organism>
<protein>
    <submittedName>
        <fullName evidence="2">Chalcone isomerase family protein</fullName>
    </submittedName>
</protein>
<proteinExistence type="predicted"/>
<dbReference type="EMBL" id="JACGCU010000008">
    <property type="protein sequence ID" value="MBA6058822.1"/>
    <property type="molecule type" value="Genomic_DNA"/>
</dbReference>
<keyword evidence="2" id="KW-0413">Isomerase</keyword>
<gene>
    <name evidence="2" type="ORF">H4C44_06510</name>
    <name evidence="3" type="ORF">H4C80_06245</name>
</gene>
<dbReference type="RefSeq" id="WP_016488094.1">
    <property type="nucleotide sequence ID" value="NZ_JACGCU010000008.1"/>
</dbReference>
<name>A0A7W2PS73_9PSED</name>
<evidence type="ECO:0000313" key="3">
    <source>
        <dbReference type="EMBL" id="MBA6096742.1"/>
    </source>
</evidence>
<dbReference type="Proteomes" id="UP000556620">
    <property type="component" value="Unassembled WGS sequence"/>
</dbReference>
<comment type="caution">
    <text evidence="2">The sequence shown here is derived from an EMBL/GenBank/DDBJ whole genome shotgun (WGS) entry which is preliminary data.</text>
</comment>
<accession>A0A7W2PS73</accession>
<sequence>MGTHLEHWSRNLRVVTLVLLLAAPGADADLFDDIPGARSIGAGEFRWFGLTIYEARLWSRHPKPTLDTALALEVTFLRDVSRATLVEMLQDEFRRLGGDKLEEEQLAKWSFEMRRAFGDVRAGQRLIGVYLPGRGCRFYVNDQLSREVLDPDFARAFFSIWLDGRTRFPKLRRALLGD</sequence>
<evidence type="ECO:0000313" key="5">
    <source>
        <dbReference type="Proteomes" id="UP000556620"/>
    </source>
</evidence>
<dbReference type="GO" id="GO:0016853">
    <property type="term" value="F:isomerase activity"/>
    <property type="evidence" value="ECO:0007669"/>
    <property type="project" value="UniProtKB-KW"/>
</dbReference>